<dbReference type="InterPro" id="IPR027791">
    <property type="entry name" value="Galactosyl_T_C"/>
</dbReference>
<dbReference type="GO" id="GO:0016757">
    <property type="term" value="F:glycosyltransferase activity"/>
    <property type="evidence" value="ECO:0007669"/>
    <property type="project" value="UniProtKB-KW"/>
</dbReference>
<evidence type="ECO:0000313" key="3">
    <source>
        <dbReference type="EMBL" id="MCH5599698.1"/>
    </source>
</evidence>
<evidence type="ECO:0000256" key="1">
    <source>
        <dbReference type="ARBA" id="ARBA00022679"/>
    </source>
</evidence>
<feature type="domain" description="Galactosyltransferase C-terminal" evidence="2">
    <location>
        <begin position="2"/>
        <end position="45"/>
    </location>
</feature>
<gene>
    <name evidence="3" type="ORF">MKP09_18165</name>
</gene>
<dbReference type="EMBL" id="JAKWBL010000004">
    <property type="protein sequence ID" value="MCH5599698.1"/>
    <property type="molecule type" value="Genomic_DNA"/>
</dbReference>
<dbReference type="InterPro" id="IPR029044">
    <property type="entry name" value="Nucleotide-diphossugar_trans"/>
</dbReference>
<dbReference type="Pfam" id="PF02709">
    <property type="entry name" value="Glyco_transf_7C"/>
    <property type="match status" value="1"/>
</dbReference>
<name>A0ABS9SMT4_9BACT</name>
<keyword evidence="3" id="KW-0328">Glycosyltransferase</keyword>
<reference evidence="3 4" key="1">
    <citation type="submission" date="2022-02" db="EMBL/GenBank/DDBJ databases">
        <authorList>
            <person name="Min J."/>
        </authorList>
    </citation>
    <scope>NUCLEOTIDE SEQUENCE [LARGE SCALE GENOMIC DNA]</scope>
    <source>
        <strain evidence="3 4">GR10-1</strain>
    </source>
</reference>
<dbReference type="Proteomes" id="UP001202248">
    <property type="component" value="Unassembled WGS sequence"/>
</dbReference>
<dbReference type="SUPFAM" id="SSF53448">
    <property type="entry name" value="Nucleotide-diphospho-sugar transferases"/>
    <property type="match status" value="1"/>
</dbReference>
<evidence type="ECO:0000259" key="2">
    <source>
        <dbReference type="Pfam" id="PF02709"/>
    </source>
</evidence>
<comment type="caution">
    <text evidence="3">The sequence shown here is derived from an EMBL/GenBank/DDBJ whole genome shotgun (WGS) entry which is preliminary data.</text>
</comment>
<evidence type="ECO:0000313" key="4">
    <source>
        <dbReference type="Proteomes" id="UP001202248"/>
    </source>
</evidence>
<keyword evidence="4" id="KW-1185">Reference proteome</keyword>
<organism evidence="3 4">
    <name type="scientific">Niabella ginsengisoli</name>
    <dbReference type="NCBI Taxonomy" id="522298"/>
    <lineage>
        <taxon>Bacteria</taxon>
        <taxon>Pseudomonadati</taxon>
        <taxon>Bacteroidota</taxon>
        <taxon>Chitinophagia</taxon>
        <taxon>Chitinophagales</taxon>
        <taxon>Chitinophagaceae</taxon>
        <taxon>Niabella</taxon>
    </lineage>
</organism>
<keyword evidence="1" id="KW-0808">Transferase</keyword>
<sequence>MKVNGYDESFVGWGLEDNDIAIRLLNAGIKKRFLKFGGICYHLNHFLASRTGEEENRNRLDRVINDKIIKAENGMNQYIDPKPQES</sequence>
<protein>
    <submittedName>
        <fullName evidence="3">Galactosyltransferase-related protein</fullName>
    </submittedName>
</protein>
<accession>A0ABS9SMT4</accession>
<proteinExistence type="predicted"/>
<dbReference type="Gene3D" id="3.90.550.10">
    <property type="entry name" value="Spore Coat Polysaccharide Biosynthesis Protein SpsA, Chain A"/>
    <property type="match status" value="1"/>
</dbReference>